<protein>
    <recommendedName>
        <fullName evidence="1">F-box/LRR-repeat protein 15-like leucin rich repeat domain-containing protein</fullName>
    </recommendedName>
</protein>
<dbReference type="InterPro" id="IPR057207">
    <property type="entry name" value="FBXL15_LRR"/>
</dbReference>
<dbReference type="SMART" id="SM00367">
    <property type="entry name" value="LRR_CC"/>
    <property type="match status" value="14"/>
</dbReference>
<dbReference type="PANTHER" id="PTHR13318">
    <property type="entry name" value="PARTNER OF PAIRED, ISOFORM B-RELATED"/>
    <property type="match status" value="1"/>
</dbReference>
<reference evidence="2" key="1">
    <citation type="submission" date="2023-05" db="EMBL/GenBank/DDBJ databases">
        <title>Nepenthes gracilis genome sequencing.</title>
        <authorList>
            <person name="Fukushima K."/>
        </authorList>
    </citation>
    <scope>NUCLEOTIDE SEQUENCE</scope>
    <source>
        <strain evidence="2">SING2019-196</strain>
    </source>
</reference>
<keyword evidence="3" id="KW-1185">Reference proteome</keyword>
<proteinExistence type="predicted"/>
<dbReference type="Pfam" id="PF25372">
    <property type="entry name" value="DUF7885"/>
    <property type="match status" value="2"/>
</dbReference>
<dbReference type="PANTHER" id="PTHR13318:SF272">
    <property type="entry name" value="OS12G0552700 PROTEIN"/>
    <property type="match status" value="1"/>
</dbReference>
<feature type="domain" description="F-box/LRR-repeat protein 15-like leucin rich repeat" evidence="1">
    <location>
        <begin position="317"/>
        <end position="479"/>
    </location>
</feature>
<evidence type="ECO:0000313" key="2">
    <source>
        <dbReference type="EMBL" id="GMH13138.1"/>
    </source>
</evidence>
<evidence type="ECO:0000259" key="1">
    <source>
        <dbReference type="Pfam" id="PF25372"/>
    </source>
</evidence>
<dbReference type="EMBL" id="BSYO01000012">
    <property type="protein sequence ID" value="GMH13138.1"/>
    <property type="molecule type" value="Genomic_DNA"/>
</dbReference>
<dbReference type="AlphaFoldDB" id="A0AAD3XQC7"/>
<organism evidence="2 3">
    <name type="scientific">Nepenthes gracilis</name>
    <name type="common">Slender pitcher plant</name>
    <dbReference type="NCBI Taxonomy" id="150966"/>
    <lineage>
        <taxon>Eukaryota</taxon>
        <taxon>Viridiplantae</taxon>
        <taxon>Streptophyta</taxon>
        <taxon>Embryophyta</taxon>
        <taxon>Tracheophyta</taxon>
        <taxon>Spermatophyta</taxon>
        <taxon>Magnoliopsida</taxon>
        <taxon>eudicotyledons</taxon>
        <taxon>Gunneridae</taxon>
        <taxon>Pentapetalae</taxon>
        <taxon>Caryophyllales</taxon>
        <taxon>Nepenthaceae</taxon>
        <taxon>Nepenthes</taxon>
    </lineage>
</organism>
<evidence type="ECO:0000313" key="3">
    <source>
        <dbReference type="Proteomes" id="UP001279734"/>
    </source>
</evidence>
<dbReference type="FunFam" id="3.80.10.10:FF:000276">
    <property type="entry name" value="F-box/LRR-repeat protein 3"/>
    <property type="match status" value="1"/>
</dbReference>
<dbReference type="InterPro" id="IPR032675">
    <property type="entry name" value="LRR_dom_sf"/>
</dbReference>
<dbReference type="GO" id="GO:0019005">
    <property type="term" value="C:SCF ubiquitin ligase complex"/>
    <property type="evidence" value="ECO:0007669"/>
    <property type="project" value="TreeGrafter"/>
</dbReference>
<sequence length="621" mass="68251">MKRCRILSLLTEDLLIRIRTKLTDDVDKKSFRLVCKSFYRVDSLSRTRLRVLRPEFLLDLLAKFPRVEIVDLSVCPRVDDWMAALMLTVGNSDSMCLTPRVRSLVLRRASGLRHVGLEMLVRACSSRLEMVDMSYCCGFGDREAQALSCAMGLRDLRLDKCLNVTDVGLAHIAVGCGSLERLSLKWCSEITDLGIDLLTKKCLGLKYLDISYLEVTSESLRSIASLQMLESLAMVGSPSVDDAGLHFLGDGCPLLKAIDISRCKGISSTGLCSVIKGHRSLVHLNASHCMVELSSTLLHWLKDLKCLNSLIFDGACVTENTIQTIPTGCKSLVEIGLGKCSWLTDADIKLLVTGCNNLKILNLTCDSITDASISTIVENCRNLVCLKLESCNLITEKSLEMLGSYCMLLEELDLTECCGVIDRALNHLSRCSELQCLKLGLCTNISDKGLSYIASNCTKISELDLYRCPGIGDDGLSALSSSCKKLKKLNVSYCNRLTDRGMEHIGKLEELSDLEMRGLKGITGAGLMAVVAGCERLTQLDLKHCENIKDSGFWAVACYSKDLRQINLSYCAISDLALCLVMSNLTCLQDAKLVHLINVSVGGFELALRACCGRLKKVNVK</sequence>
<dbReference type="GO" id="GO:0031146">
    <property type="term" value="P:SCF-dependent proteasomal ubiquitin-dependent protein catabolic process"/>
    <property type="evidence" value="ECO:0007669"/>
    <property type="project" value="TreeGrafter"/>
</dbReference>
<gene>
    <name evidence="2" type="ORF">Nepgr_014979</name>
</gene>
<dbReference type="InterPro" id="IPR006553">
    <property type="entry name" value="Leu-rich_rpt_Cys-con_subtyp"/>
</dbReference>
<accession>A0AAD3XQC7</accession>
<dbReference type="Proteomes" id="UP001279734">
    <property type="component" value="Unassembled WGS sequence"/>
</dbReference>
<dbReference type="Gene3D" id="3.80.10.10">
    <property type="entry name" value="Ribonuclease Inhibitor"/>
    <property type="match status" value="3"/>
</dbReference>
<name>A0AAD3XQC7_NEPGR</name>
<dbReference type="SUPFAM" id="SSF52047">
    <property type="entry name" value="RNI-like"/>
    <property type="match status" value="2"/>
</dbReference>
<feature type="domain" description="F-box/LRR-repeat protein 15-like leucin rich repeat" evidence="1">
    <location>
        <begin position="481"/>
        <end position="586"/>
    </location>
</feature>
<comment type="caution">
    <text evidence="2">The sequence shown here is derived from an EMBL/GenBank/DDBJ whole genome shotgun (WGS) entry which is preliminary data.</text>
</comment>